<dbReference type="AlphaFoldDB" id="A0A1E5V1Y3"/>
<sequence length="90" mass="9806">MQAAAAAAVRHPCLLAASAGRSRCRPSRTVRMALHEDGPSVTIVGATSTVGQEFLRVITDRDFPYRSLRLLASERSAGKHLAIEDREYIV</sequence>
<dbReference type="PANTHER" id="PTHR46278">
    <property type="entry name" value="DEHYDROGENASE, PUTATIVE-RELATED"/>
    <property type="match status" value="1"/>
</dbReference>
<accession>A0A1E5V1Y3</accession>
<name>A0A1E5V1Y3_9POAL</name>
<reference evidence="2 3" key="1">
    <citation type="submission" date="2016-09" db="EMBL/GenBank/DDBJ databases">
        <title>The draft genome of Dichanthelium oligosanthes: A C3 panicoid grass species.</title>
        <authorList>
            <person name="Studer A.J."/>
            <person name="Schnable J.C."/>
            <person name="Brutnell T.P."/>
        </authorList>
    </citation>
    <scope>NUCLEOTIDE SEQUENCE [LARGE SCALE GENOMIC DNA]</scope>
    <source>
        <strain evidence="3">cv. Kellogg 1175</strain>
        <tissue evidence="2">Leaf</tissue>
    </source>
</reference>
<dbReference type="GO" id="GO:0016620">
    <property type="term" value="F:oxidoreductase activity, acting on the aldehyde or oxo group of donors, NAD or NADP as acceptor"/>
    <property type="evidence" value="ECO:0007669"/>
    <property type="project" value="InterPro"/>
</dbReference>
<evidence type="ECO:0000313" key="3">
    <source>
        <dbReference type="Proteomes" id="UP000095767"/>
    </source>
</evidence>
<comment type="caution">
    <text evidence="2">The sequence shown here is derived from an EMBL/GenBank/DDBJ whole genome shotgun (WGS) entry which is preliminary data.</text>
</comment>
<dbReference type="SUPFAM" id="SSF51735">
    <property type="entry name" value="NAD(P)-binding Rossmann-fold domains"/>
    <property type="match status" value="1"/>
</dbReference>
<protein>
    <recommendedName>
        <fullName evidence="1">Semialdehyde dehydrogenase NAD-binding domain-containing protein</fullName>
    </recommendedName>
</protein>
<dbReference type="GO" id="GO:0051287">
    <property type="term" value="F:NAD binding"/>
    <property type="evidence" value="ECO:0007669"/>
    <property type="project" value="InterPro"/>
</dbReference>
<dbReference type="Gene3D" id="3.40.50.720">
    <property type="entry name" value="NAD(P)-binding Rossmann-like Domain"/>
    <property type="match status" value="1"/>
</dbReference>
<evidence type="ECO:0000313" key="2">
    <source>
        <dbReference type="EMBL" id="OEL19159.1"/>
    </source>
</evidence>
<dbReference type="OrthoDB" id="1894490at2759"/>
<feature type="domain" description="Semialdehyde dehydrogenase NAD-binding" evidence="1">
    <location>
        <begin position="41"/>
        <end position="82"/>
    </location>
</feature>
<dbReference type="EMBL" id="LWDX02054518">
    <property type="protein sequence ID" value="OEL19159.1"/>
    <property type="molecule type" value="Genomic_DNA"/>
</dbReference>
<dbReference type="Pfam" id="PF01118">
    <property type="entry name" value="Semialdhyde_dh"/>
    <property type="match status" value="1"/>
</dbReference>
<keyword evidence="3" id="KW-1185">Reference proteome</keyword>
<organism evidence="2 3">
    <name type="scientific">Dichanthelium oligosanthes</name>
    <dbReference type="NCBI Taxonomy" id="888268"/>
    <lineage>
        <taxon>Eukaryota</taxon>
        <taxon>Viridiplantae</taxon>
        <taxon>Streptophyta</taxon>
        <taxon>Embryophyta</taxon>
        <taxon>Tracheophyta</taxon>
        <taxon>Spermatophyta</taxon>
        <taxon>Magnoliopsida</taxon>
        <taxon>Liliopsida</taxon>
        <taxon>Poales</taxon>
        <taxon>Poaceae</taxon>
        <taxon>PACMAD clade</taxon>
        <taxon>Panicoideae</taxon>
        <taxon>Panicodae</taxon>
        <taxon>Paniceae</taxon>
        <taxon>Dichantheliinae</taxon>
        <taxon>Dichanthelium</taxon>
    </lineage>
</organism>
<gene>
    <name evidence="2" type="ORF">BAE44_0019822</name>
</gene>
<proteinExistence type="predicted"/>
<dbReference type="PANTHER" id="PTHR46278:SF2">
    <property type="entry name" value="ASPARTATE-SEMIALDEHYDE DEHYDROGENASE"/>
    <property type="match status" value="1"/>
</dbReference>
<dbReference type="InterPro" id="IPR036291">
    <property type="entry name" value="NAD(P)-bd_dom_sf"/>
</dbReference>
<dbReference type="InterPro" id="IPR000534">
    <property type="entry name" value="Semialdehyde_DH_NAD-bd"/>
</dbReference>
<dbReference type="STRING" id="888268.A0A1E5V1Y3"/>
<dbReference type="Proteomes" id="UP000095767">
    <property type="component" value="Unassembled WGS sequence"/>
</dbReference>
<evidence type="ECO:0000259" key="1">
    <source>
        <dbReference type="Pfam" id="PF01118"/>
    </source>
</evidence>
<dbReference type="GO" id="GO:1901607">
    <property type="term" value="P:alpha-amino acid biosynthetic process"/>
    <property type="evidence" value="ECO:0007669"/>
    <property type="project" value="UniProtKB-ARBA"/>
</dbReference>